<dbReference type="Gene3D" id="2.40.340.10">
    <property type="entry name" value="MoeA, C-terminal, domain IV"/>
    <property type="match status" value="1"/>
</dbReference>
<name>A0A1W1BW16_9ZZZZ</name>
<sequence length="414" mass="45830">MTKNYVDFSEAVTLSLQNAEERPLKEIVGIERTLGRVFSQDVICQKNLPSFDNSAMDGFAVRAVDAGKTLKVREVIYAGEVHEASLGDDECYKIMTGAQVPLDADTIIPIERVVKFENDKVTLPETLQKGDALRRKGEERQEGDILFKKGEEITARTIAVLASQGIMSVEVFKKLSIAVVSTGNEIREPWEHASKDEIYNCNSFAIISALQSKGFDASYIKVIPDNLEETIAFVSELKSYDIIITSGGISMGDADFVGRAFEANGLQTLFDGVNIKPGRPIMMGKMQRSFVICLPGNPLTAMVNLYLFALPIIRKMQGYLAHYHNIESAKNETAFKTKRGRVNVVLGRLTNGTFVATRGNRYGSGMITVIEESDALLVTDEQSSGCTEGERVKVIRLDGLYLIEEVDIFNREEI</sequence>
<dbReference type="GO" id="GO:0006777">
    <property type="term" value="P:Mo-molybdopterin cofactor biosynthetic process"/>
    <property type="evidence" value="ECO:0007669"/>
    <property type="project" value="UniProtKB-KW"/>
</dbReference>
<dbReference type="EMBL" id="FPHC01000045">
    <property type="protein sequence ID" value="SFV57674.1"/>
    <property type="molecule type" value="Genomic_DNA"/>
</dbReference>
<keyword evidence="2" id="KW-0501">Molybdenum cofactor biosynthesis</keyword>
<dbReference type="InterPro" id="IPR036135">
    <property type="entry name" value="MoeA_linker/N_sf"/>
</dbReference>
<dbReference type="PANTHER" id="PTHR10192">
    <property type="entry name" value="MOLYBDOPTERIN BIOSYNTHESIS PROTEIN"/>
    <property type="match status" value="1"/>
</dbReference>
<dbReference type="InterPro" id="IPR005111">
    <property type="entry name" value="MoeA_C_domain_IV"/>
</dbReference>
<dbReference type="Pfam" id="PF03453">
    <property type="entry name" value="MoeA_N"/>
    <property type="match status" value="1"/>
</dbReference>
<dbReference type="Gene3D" id="2.170.190.11">
    <property type="entry name" value="Molybdopterin biosynthesis moea protein, domain 3"/>
    <property type="match status" value="1"/>
</dbReference>
<dbReference type="Pfam" id="PF03454">
    <property type="entry name" value="MoeA_C"/>
    <property type="match status" value="1"/>
</dbReference>
<evidence type="ECO:0000313" key="4">
    <source>
        <dbReference type="EMBL" id="SFV57674.1"/>
    </source>
</evidence>
<dbReference type="Gene3D" id="3.40.980.10">
    <property type="entry name" value="MoaB/Mog-like domain"/>
    <property type="match status" value="1"/>
</dbReference>
<dbReference type="InterPro" id="IPR036688">
    <property type="entry name" value="MoeA_C_domain_IV_sf"/>
</dbReference>
<dbReference type="GO" id="GO:0061599">
    <property type="term" value="F:molybdopterin molybdotransferase activity"/>
    <property type="evidence" value="ECO:0007669"/>
    <property type="project" value="TreeGrafter"/>
</dbReference>
<dbReference type="InterPro" id="IPR001453">
    <property type="entry name" value="MoaB/Mog_dom"/>
</dbReference>
<feature type="domain" description="MoaB/Mog" evidence="3">
    <location>
        <begin position="178"/>
        <end position="315"/>
    </location>
</feature>
<organism evidence="4">
    <name type="scientific">hydrothermal vent metagenome</name>
    <dbReference type="NCBI Taxonomy" id="652676"/>
    <lineage>
        <taxon>unclassified sequences</taxon>
        <taxon>metagenomes</taxon>
        <taxon>ecological metagenomes</taxon>
    </lineage>
</organism>
<dbReference type="SUPFAM" id="SSF53218">
    <property type="entry name" value="Molybdenum cofactor biosynthesis proteins"/>
    <property type="match status" value="1"/>
</dbReference>
<dbReference type="Pfam" id="PF00994">
    <property type="entry name" value="MoCF_biosynth"/>
    <property type="match status" value="1"/>
</dbReference>
<proteinExistence type="predicted"/>
<accession>A0A1W1BW16</accession>
<dbReference type="UniPathway" id="UPA00344"/>
<evidence type="ECO:0000259" key="3">
    <source>
        <dbReference type="SMART" id="SM00852"/>
    </source>
</evidence>
<protein>
    <submittedName>
        <fullName evidence="4">Molybdopterin biosynthesis protein MoeA</fullName>
    </submittedName>
</protein>
<dbReference type="NCBIfam" id="TIGR00177">
    <property type="entry name" value="molyb_syn"/>
    <property type="match status" value="1"/>
</dbReference>
<gene>
    <name evidence="4" type="ORF">MNB_SV-6-113</name>
</gene>
<dbReference type="InterPro" id="IPR036425">
    <property type="entry name" value="MoaB/Mog-like_dom_sf"/>
</dbReference>
<dbReference type="PANTHER" id="PTHR10192:SF5">
    <property type="entry name" value="GEPHYRIN"/>
    <property type="match status" value="1"/>
</dbReference>
<dbReference type="SUPFAM" id="SSF63882">
    <property type="entry name" value="MoeA N-terminal region -like"/>
    <property type="match status" value="1"/>
</dbReference>
<dbReference type="InterPro" id="IPR038987">
    <property type="entry name" value="MoeA-like"/>
</dbReference>
<dbReference type="Gene3D" id="3.90.105.10">
    <property type="entry name" value="Molybdopterin biosynthesis moea protein, domain 2"/>
    <property type="match status" value="1"/>
</dbReference>
<evidence type="ECO:0000256" key="1">
    <source>
        <dbReference type="ARBA" id="ARBA00005046"/>
    </source>
</evidence>
<dbReference type="AlphaFoldDB" id="A0A1W1BW16"/>
<dbReference type="CDD" id="cd00887">
    <property type="entry name" value="MoeA"/>
    <property type="match status" value="1"/>
</dbReference>
<dbReference type="InterPro" id="IPR005110">
    <property type="entry name" value="MoeA_linker/N"/>
</dbReference>
<comment type="pathway">
    <text evidence="1">Cofactor biosynthesis; molybdopterin biosynthesis.</text>
</comment>
<dbReference type="SMART" id="SM00852">
    <property type="entry name" value="MoCF_biosynth"/>
    <property type="match status" value="1"/>
</dbReference>
<reference evidence="4" key="1">
    <citation type="submission" date="2016-10" db="EMBL/GenBank/DDBJ databases">
        <authorList>
            <person name="de Groot N.N."/>
        </authorList>
    </citation>
    <scope>NUCLEOTIDE SEQUENCE</scope>
</reference>
<dbReference type="SUPFAM" id="SSF63867">
    <property type="entry name" value="MoeA C-terminal domain-like"/>
    <property type="match status" value="1"/>
</dbReference>
<evidence type="ECO:0000256" key="2">
    <source>
        <dbReference type="ARBA" id="ARBA00023150"/>
    </source>
</evidence>
<dbReference type="GO" id="GO:0005829">
    <property type="term" value="C:cytosol"/>
    <property type="evidence" value="ECO:0007669"/>
    <property type="project" value="TreeGrafter"/>
</dbReference>